<evidence type="ECO:0000256" key="1">
    <source>
        <dbReference type="SAM" id="SignalP"/>
    </source>
</evidence>
<keyword evidence="4" id="KW-1185">Reference proteome</keyword>
<dbReference type="Gene3D" id="1.25.40.10">
    <property type="entry name" value="Tetratricopeptide repeat domain"/>
    <property type="match status" value="1"/>
</dbReference>
<keyword evidence="3" id="KW-0496">Mitochondrion</keyword>
<dbReference type="EMBL" id="CDSF01000083">
    <property type="protein sequence ID" value="CEO98265.1"/>
    <property type="molecule type" value="Genomic_DNA"/>
</dbReference>
<evidence type="ECO:0000313" key="5">
    <source>
        <dbReference type="Proteomes" id="UP000290189"/>
    </source>
</evidence>
<feature type="chain" id="PRO_5035990745" evidence="1">
    <location>
        <begin position="22"/>
        <end position="169"/>
    </location>
</feature>
<reference evidence="2 4" key="1">
    <citation type="submission" date="2015-02" db="EMBL/GenBank/DDBJ databases">
        <authorList>
            <person name="Chooi Y.-H."/>
        </authorList>
    </citation>
    <scope>NUCLEOTIDE SEQUENCE [LARGE SCALE GENOMIC DNA]</scope>
    <source>
        <strain evidence="2">E3</strain>
    </source>
</reference>
<keyword evidence="1" id="KW-0732">Signal</keyword>
<dbReference type="EMBL" id="OVEO01000003">
    <property type="protein sequence ID" value="SPQ95160.1"/>
    <property type="molecule type" value="Genomic_DNA"/>
</dbReference>
<dbReference type="SUPFAM" id="SSF81901">
    <property type="entry name" value="HCP-like"/>
    <property type="match status" value="1"/>
</dbReference>
<dbReference type="Proteomes" id="UP000290189">
    <property type="component" value="Unassembled WGS sequence"/>
</dbReference>
<evidence type="ECO:0000313" key="4">
    <source>
        <dbReference type="Proteomes" id="UP000039324"/>
    </source>
</evidence>
<geneLocation type="mitochondrion" evidence="3"/>
<dbReference type="AlphaFoldDB" id="A0A0G4ISM1"/>
<accession>A0A0G4ISM1</accession>
<dbReference type="Proteomes" id="UP000039324">
    <property type="component" value="Unassembled WGS sequence"/>
</dbReference>
<feature type="signal peptide" evidence="1">
    <location>
        <begin position="1"/>
        <end position="21"/>
    </location>
</feature>
<protein>
    <submittedName>
        <fullName evidence="2">Uncharacterized protein</fullName>
    </submittedName>
</protein>
<dbReference type="InterPro" id="IPR011990">
    <property type="entry name" value="TPR-like_helical_dom_sf"/>
</dbReference>
<organism evidence="2 4">
    <name type="scientific">Plasmodiophora brassicae</name>
    <name type="common">Clubroot disease agent</name>
    <dbReference type="NCBI Taxonomy" id="37360"/>
    <lineage>
        <taxon>Eukaryota</taxon>
        <taxon>Sar</taxon>
        <taxon>Rhizaria</taxon>
        <taxon>Endomyxa</taxon>
        <taxon>Phytomyxea</taxon>
        <taxon>Plasmodiophorida</taxon>
        <taxon>Plasmodiophoridae</taxon>
        <taxon>Plasmodiophora</taxon>
    </lineage>
</organism>
<evidence type="ECO:0000313" key="2">
    <source>
        <dbReference type="EMBL" id="CEO98265.1"/>
    </source>
</evidence>
<proteinExistence type="predicted"/>
<name>A0A0G4ISM1_PLABS</name>
<sequence>MVALVCAVLALAVVTIDEADGSVQLPDFDDVGVLLQNVDVHASNAVAVLSEIAAHRQMLVREFDAEFQDLVNAFEIERNLNAGEAIGEMLLFGIGTDCDPALAAAVFRRVSQTAFQISIWGALASFYLAIMHTNGLGVERNTQFALQNLQDAIEEFVKVQTSWHNQYVN</sequence>
<gene>
    <name evidence="2" type="ORF">PBRA_006379</name>
    <name evidence="3" type="ORF">PLBR_LOCUS2375</name>
</gene>
<evidence type="ECO:0000313" key="3">
    <source>
        <dbReference type="EMBL" id="SPQ95160.1"/>
    </source>
</evidence>
<reference evidence="3 5" key="2">
    <citation type="submission" date="2018-03" db="EMBL/GenBank/DDBJ databases">
        <authorList>
            <person name="Fogelqvist J."/>
        </authorList>
    </citation>
    <scope>NUCLEOTIDE SEQUENCE [LARGE SCALE GENOMIC DNA]</scope>
</reference>